<comment type="caution">
    <text evidence="10">The sequence shown here is derived from an EMBL/GenBank/DDBJ whole genome shotgun (WGS) entry which is preliminary data.</text>
</comment>
<dbReference type="FunFam" id="3.50.50.60:FF:000099">
    <property type="entry name" value="Flavin-containing monooxygenase"/>
    <property type="match status" value="1"/>
</dbReference>
<keyword evidence="4" id="KW-0521">NADP</keyword>
<comment type="similarity">
    <text evidence="1 7">Belongs to the FMO family.</text>
</comment>
<keyword evidence="3 7" id="KW-0274">FAD</keyword>
<dbReference type="Pfam" id="PF00743">
    <property type="entry name" value="FMO-like"/>
    <property type="match status" value="2"/>
</dbReference>
<feature type="compositionally biased region" description="Polar residues" evidence="8">
    <location>
        <begin position="458"/>
        <end position="476"/>
    </location>
</feature>
<gene>
    <name evidence="10" type="ORF">Nepgr_002445</name>
</gene>
<accession>A0AAD3RY98</accession>
<dbReference type="PANTHER" id="PTHR23023">
    <property type="entry name" value="DIMETHYLANILINE MONOOXYGENASE"/>
    <property type="match status" value="1"/>
</dbReference>
<evidence type="ECO:0000256" key="8">
    <source>
        <dbReference type="SAM" id="MobiDB-lite"/>
    </source>
</evidence>
<dbReference type="GO" id="GO:0050661">
    <property type="term" value="F:NADP binding"/>
    <property type="evidence" value="ECO:0007669"/>
    <property type="project" value="InterPro"/>
</dbReference>
<sequence>MMVRSLTVAVIGAGVAGLLAARELQREGHRVVVYEKSSKLGGLWAYDPRVESDELGLDPGREIVHGSIYLSLRTNLPRELMSFSDFRLTEREYGDPRTFPGHKEVLSFLEDFAREFGLIELIRFKTEVVRVERVGRQWVVETIRADGESLDQAFEAVVVCNGHCTVPRLAEIPGLEKWRGKQTHSHNYRVPEPFRDQVIIVIGNGASAYDISRDISKVAKEVHLSSRSPNANLSKLDIFPNIWQHSEIACVNEDGTVAFEDGSLVHADTIFHCTGYNYEFRFLKTNGIVSVDDNRVGPLYNHVFPPELAPSLSFVGLPHQSILFALMELQSQWIARVLSGKVALPSKEEMTADVEQYFQQMKKLNRPTHHTHFLYKPEEFKYLDWLAAQAGSPLVEERKKEIYRKFLKLIENPHDRLRDEWTACGVLVARNYNTRLVRMADKACPFNAKRRGEAYRKNPNNVDIGNTGDNTPSLHS</sequence>
<keyword evidence="9" id="KW-0732">Signal</keyword>
<feature type="chain" id="PRO_5042072624" description="Flavin-containing monooxygenase" evidence="9">
    <location>
        <begin position="22"/>
        <end position="476"/>
    </location>
</feature>
<dbReference type="Gene3D" id="3.50.50.60">
    <property type="entry name" value="FAD/NAD(P)-binding domain"/>
    <property type="match status" value="2"/>
</dbReference>
<evidence type="ECO:0000256" key="9">
    <source>
        <dbReference type="SAM" id="SignalP"/>
    </source>
</evidence>
<evidence type="ECO:0000313" key="10">
    <source>
        <dbReference type="EMBL" id="GMH00606.1"/>
    </source>
</evidence>
<evidence type="ECO:0000256" key="1">
    <source>
        <dbReference type="ARBA" id="ARBA00009183"/>
    </source>
</evidence>
<keyword evidence="11" id="KW-1185">Reference proteome</keyword>
<evidence type="ECO:0000256" key="6">
    <source>
        <dbReference type="ARBA" id="ARBA00023033"/>
    </source>
</evidence>
<dbReference type="GO" id="GO:0004499">
    <property type="term" value="F:N,N-dimethylaniline monooxygenase activity"/>
    <property type="evidence" value="ECO:0007669"/>
    <property type="project" value="InterPro"/>
</dbReference>
<keyword evidence="2 7" id="KW-0285">Flavoprotein</keyword>
<evidence type="ECO:0000256" key="7">
    <source>
        <dbReference type="RuleBase" id="RU361177"/>
    </source>
</evidence>
<keyword evidence="6 7" id="KW-0503">Monooxygenase</keyword>
<dbReference type="InterPro" id="IPR000960">
    <property type="entry name" value="Flavin_mOase"/>
</dbReference>
<reference evidence="10" key="1">
    <citation type="submission" date="2023-05" db="EMBL/GenBank/DDBJ databases">
        <title>Nepenthes gracilis genome sequencing.</title>
        <authorList>
            <person name="Fukushima K."/>
        </authorList>
    </citation>
    <scope>NUCLEOTIDE SEQUENCE</scope>
    <source>
        <strain evidence="10">SING2019-196</strain>
    </source>
</reference>
<proteinExistence type="inferred from homology"/>
<dbReference type="EC" id="1.-.-.-" evidence="7"/>
<feature type="region of interest" description="Disordered" evidence="8">
    <location>
        <begin position="455"/>
        <end position="476"/>
    </location>
</feature>
<keyword evidence="5 7" id="KW-0560">Oxidoreductase</keyword>
<evidence type="ECO:0000313" key="11">
    <source>
        <dbReference type="Proteomes" id="UP001279734"/>
    </source>
</evidence>
<dbReference type="InterPro" id="IPR036188">
    <property type="entry name" value="FAD/NAD-bd_sf"/>
</dbReference>
<dbReference type="GO" id="GO:0050660">
    <property type="term" value="F:flavin adenine dinucleotide binding"/>
    <property type="evidence" value="ECO:0007669"/>
    <property type="project" value="InterPro"/>
</dbReference>
<evidence type="ECO:0000256" key="5">
    <source>
        <dbReference type="ARBA" id="ARBA00023002"/>
    </source>
</evidence>
<evidence type="ECO:0000256" key="2">
    <source>
        <dbReference type="ARBA" id="ARBA00022630"/>
    </source>
</evidence>
<dbReference type="Proteomes" id="UP001279734">
    <property type="component" value="Unassembled WGS sequence"/>
</dbReference>
<dbReference type="AlphaFoldDB" id="A0AAD3RY98"/>
<name>A0AAD3RY98_NEPGR</name>
<evidence type="ECO:0000256" key="4">
    <source>
        <dbReference type="ARBA" id="ARBA00022857"/>
    </source>
</evidence>
<dbReference type="InterPro" id="IPR020946">
    <property type="entry name" value="Flavin_mOase-like"/>
</dbReference>
<dbReference type="SUPFAM" id="SSF51905">
    <property type="entry name" value="FAD/NAD(P)-binding domain"/>
    <property type="match status" value="2"/>
</dbReference>
<comment type="cofactor">
    <cofactor evidence="7">
        <name>FAD</name>
        <dbReference type="ChEBI" id="CHEBI:57692"/>
    </cofactor>
</comment>
<dbReference type="PIRSF" id="PIRSF000332">
    <property type="entry name" value="FMO"/>
    <property type="match status" value="1"/>
</dbReference>
<feature type="signal peptide" evidence="9">
    <location>
        <begin position="1"/>
        <end position="21"/>
    </location>
</feature>
<protein>
    <recommendedName>
        <fullName evidence="7">Flavin-containing monooxygenase</fullName>
        <ecNumber evidence="7">1.-.-.-</ecNumber>
    </recommendedName>
</protein>
<evidence type="ECO:0000256" key="3">
    <source>
        <dbReference type="ARBA" id="ARBA00022827"/>
    </source>
</evidence>
<dbReference type="InterPro" id="IPR050346">
    <property type="entry name" value="FMO-like"/>
</dbReference>
<organism evidence="10 11">
    <name type="scientific">Nepenthes gracilis</name>
    <name type="common">Slender pitcher plant</name>
    <dbReference type="NCBI Taxonomy" id="150966"/>
    <lineage>
        <taxon>Eukaryota</taxon>
        <taxon>Viridiplantae</taxon>
        <taxon>Streptophyta</taxon>
        <taxon>Embryophyta</taxon>
        <taxon>Tracheophyta</taxon>
        <taxon>Spermatophyta</taxon>
        <taxon>Magnoliopsida</taxon>
        <taxon>eudicotyledons</taxon>
        <taxon>Gunneridae</taxon>
        <taxon>Pentapetalae</taxon>
        <taxon>Caryophyllales</taxon>
        <taxon>Nepenthaceae</taxon>
        <taxon>Nepenthes</taxon>
    </lineage>
</organism>
<dbReference type="EMBL" id="BSYO01000002">
    <property type="protein sequence ID" value="GMH00606.1"/>
    <property type="molecule type" value="Genomic_DNA"/>
</dbReference>
<dbReference type="PRINTS" id="PR00370">
    <property type="entry name" value="FMOXYGENASE"/>
</dbReference>